<dbReference type="Pfam" id="PF00425">
    <property type="entry name" value="Chorismate_bind"/>
    <property type="match status" value="1"/>
</dbReference>
<organism evidence="2 3">
    <name type="scientific">Iodobacter arcticus</name>
    <dbReference type="NCBI Taxonomy" id="590593"/>
    <lineage>
        <taxon>Bacteria</taxon>
        <taxon>Pseudomonadati</taxon>
        <taxon>Pseudomonadota</taxon>
        <taxon>Betaproteobacteria</taxon>
        <taxon>Neisseriales</taxon>
        <taxon>Chitinibacteraceae</taxon>
        <taxon>Iodobacter</taxon>
    </lineage>
</organism>
<proteinExistence type="predicted"/>
<evidence type="ECO:0000313" key="3">
    <source>
        <dbReference type="Proteomes" id="UP001596473"/>
    </source>
</evidence>
<accession>A0ABW2QSB1</accession>
<dbReference type="EC" id="2.6.1.85" evidence="2"/>
<comment type="caution">
    <text evidence="2">The sequence shown here is derived from an EMBL/GenBank/DDBJ whole genome shotgun (WGS) entry which is preliminary data.</text>
</comment>
<dbReference type="GO" id="GO:0046820">
    <property type="term" value="F:4-amino-4-deoxychorismate synthase activity"/>
    <property type="evidence" value="ECO:0007669"/>
    <property type="project" value="UniProtKB-EC"/>
</dbReference>
<name>A0ABW2QSB1_9NEIS</name>
<evidence type="ECO:0000313" key="2">
    <source>
        <dbReference type="EMBL" id="MFC7418328.1"/>
    </source>
</evidence>
<dbReference type="PRINTS" id="PR00095">
    <property type="entry name" value="ANTSNTHASEI"/>
</dbReference>
<gene>
    <name evidence="2" type="ORF">ACFQNF_00345</name>
</gene>
<dbReference type="SUPFAM" id="SSF56322">
    <property type="entry name" value="ADC synthase"/>
    <property type="match status" value="1"/>
</dbReference>
<keyword evidence="3" id="KW-1185">Reference proteome</keyword>
<dbReference type="InterPro" id="IPR015890">
    <property type="entry name" value="Chorismate_C"/>
</dbReference>
<keyword evidence="2" id="KW-0808">Transferase</keyword>
<dbReference type="Proteomes" id="UP001596473">
    <property type="component" value="Unassembled WGS sequence"/>
</dbReference>
<dbReference type="NCBIfam" id="NF006563">
    <property type="entry name" value="PRK09070.1"/>
    <property type="match status" value="1"/>
</dbReference>
<dbReference type="PANTHER" id="PTHR11236">
    <property type="entry name" value="AMINOBENZOATE/ANTHRANILATE SYNTHASE"/>
    <property type="match status" value="1"/>
</dbReference>
<protein>
    <submittedName>
        <fullName evidence="2">Aminodeoxychorismate synthase component I</fullName>
        <ecNumber evidence="2">2.6.1.85</ecNumber>
    </submittedName>
</protein>
<dbReference type="InterPro" id="IPR019999">
    <property type="entry name" value="Anth_synth_I-like"/>
</dbReference>
<dbReference type="RefSeq" id="WP_380185247.1">
    <property type="nucleotide sequence ID" value="NZ_JBHTBQ010000001.1"/>
</dbReference>
<dbReference type="EMBL" id="JBHTBQ010000001">
    <property type="protein sequence ID" value="MFC7418328.1"/>
    <property type="molecule type" value="Genomic_DNA"/>
</dbReference>
<feature type="domain" description="Chorismate-utilising enzyme C-terminal" evidence="1">
    <location>
        <begin position="170"/>
        <end position="425"/>
    </location>
</feature>
<dbReference type="InterPro" id="IPR005801">
    <property type="entry name" value="ADC_synthase"/>
</dbReference>
<sequence>MFCLSLAKTPDLLALHASDPVRFPALAETGGGHAGWDILFALPREVRIYAAAEGDAFVSDLRSLPLDAKLPRPEELPIDAPFAGGWFTYAGYELLSTFEPHVVHRPEADFPVAALLRIPAAVLLEHPSGLAWLVAETLEELEMLAERVANTLEFNPALPQVASITEDDPAAFLQEAERALIYIREGDVFQVNLSRGWDVQLAQALSPAELFASLRVRNPAPFSTLLDLGKYGAVVSSSPERLVKVKGDLVETRPIAGTHPRSLDPIEDAGLKARLLATPKERAEHIMLVDLERNDLGRICRPGTVQVDELMAVATYAFVHHIESNVRGQLSAGQTPADILRALFPGGTITGCPKVRCMQIIRELEDRPRYAYTGSLGYINLDGSMDLNILIRTFLQRQDQLYFRAGAGIVIDSDPERELQETRHKARGLLRALGVQG</sequence>
<reference evidence="3" key="1">
    <citation type="journal article" date="2019" name="Int. J. Syst. Evol. Microbiol.">
        <title>The Global Catalogue of Microorganisms (GCM) 10K type strain sequencing project: providing services to taxonomists for standard genome sequencing and annotation.</title>
        <authorList>
            <consortium name="The Broad Institute Genomics Platform"/>
            <consortium name="The Broad Institute Genome Sequencing Center for Infectious Disease"/>
            <person name="Wu L."/>
            <person name="Ma J."/>
        </authorList>
    </citation>
    <scope>NUCLEOTIDE SEQUENCE [LARGE SCALE GENOMIC DNA]</scope>
    <source>
        <strain evidence="3">CCUG 62945</strain>
    </source>
</reference>
<dbReference type="PANTHER" id="PTHR11236:SF9">
    <property type="entry name" value="ANTHRANILATE SYNTHASE COMPONENT 1"/>
    <property type="match status" value="1"/>
</dbReference>
<evidence type="ECO:0000259" key="1">
    <source>
        <dbReference type="Pfam" id="PF00425"/>
    </source>
</evidence>
<keyword evidence="2" id="KW-0032">Aminotransferase</keyword>
<dbReference type="Gene3D" id="3.60.120.10">
    <property type="entry name" value="Anthranilate synthase"/>
    <property type="match status" value="1"/>
</dbReference>